<reference evidence="7" key="1">
    <citation type="submission" date="2020-04" db="EMBL/GenBank/DDBJ databases">
        <title>Analysis of mating type loci in Filobasidium floriforme.</title>
        <authorList>
            <person name="Nowrousian M."/>
        </authorList>
    </citation>
    <scope>NUCLEOTIDE SEQUENCE</scope>
    <source>
        <strain evidence="7">CBS 6242</strain>
    </source>
</reference>
<name>A0A8K0NRH9_9TREE</name>
<evidence type="ECO:0000259" key="6">
    <source>
        <dbReference type="Pfam" id="PF02656"/>
    </source>
</evidence>
<evidence type="ECO:0000256" key="3">
    <source>
        <dbReference type="ARBA" id="ARBA00022989"/>
    </source>
</evidence>
<dbReference type="Proteomes" id="UP000812966">
    <property type="component" value="Unassembled WGS sequence"/>
</dbReference>
<evidence type="ECO:0000313" key="8">
    <source>
        <dbReference type="Proteomes" id="UP000812966"/>
    </source>
</evidence>
<evidence type="ECO:0000256" key="5">
    <source>
        <dbReference type="SAM" id="Phobius"/>
    </source>
</evidence>
<dbReference type="AlphaFoldDB" id="A0A8K0NRH9"/>
<keyword evidence="8" id="KW-1185">Reference proteome</keyword>
<feature type="transmembrane region" description="Helical" evidence="5">
    <location>
        <begin position="127"/>
        <end position="147"/>
    </location>
</feature>
<accession>A0A8K0NRH9</accession>
<comment type="caution">
    <text evidence="7">The sequence shown here is derived from an EMBL/GenBank/DDBJ whole genome shotgun (WGS) entry which is preliminary data.</text>
</comment>
<feature type="transmembrane region" description="Helical" evidence="5">
    <location>
        <begin position="68"/>
        <end position="86"/>
    </location>
</feature>
<feature type="domain" description="DUF202" evidence="6">
    <location>
        <begin position="38"/>
        <end position="92"/>
    </location>
</feature>
<organism evidence="7 8">
    <name type="scientific">Filobasidium floriforme</name>
    <dbReference type="NCBI Taxonomy" id="5210"/>
    <lineage>
        <taxon>Eukaryota</taxon>
        <taxon>Fungi</taxon>
        <taxon>Dikarya</taxon>
        <taxon>Basidiomycota</taxon>
        <taxon>Agaricomycotina</taxon>
        <taxon>Tremellomycetes</taxon>
        <taxon>Filobasidiales</taxon>
        <taxon>Filobasidiaceae</taxon>
        <taxon>Filobasidium</taxon>
    </lineage>
</organism>
<dbReference type="InterPro" id="IPR003807">
    <property type="entry name" value="DUF202"/>
</dbReference>
<evidence type="ECO:0000256" key="4">
    <source>
        <dbReference type="ARBA" id="ARBA00023136"/>
    </source>
</evidence>
<dbReference type="GO" id="GO:0012505">
    <property type="term" value="C:endomembrane system"/>
    <property type="evidence" value="ECO:0007669"/>
    <property type="project" value="UniProtKB-SubCell"/>
</dbReference>
<feature type="transmembrane region" description="Helical" evidence="5">
    <location>
        <begin position="43"/>
        <end position="62"/>
    </location>
</feature>
<dbReference type="EMBL" id="JABELV010000046">
    <property type="protein sequence ID" value="KAG7558319.1"/>
    <property type="molecule type" value="Genomic_DNA"/>
</dbReference>
<dbReference type="Pfam" id="PF02656">
    <property type="entry name" value="DUF202"/>
    <property type="match status" value="1"/>
</dbReference>
<evidence type="ECO:0000256" key="2">
    <source>
        <dbReference type="ARBA" id="ARBA00022692"/>
    </source>
</evidence>
<gene>
    <name evidence="7" type="ORF">FFLO_02789</name>
</gene>
<dbReference type="PANTHER" id="PTHR38646">
    <property type="entry name" value="YALI0F00814P"/>
    <property type="match status" value="1"/>
</dbReference>
<keyword evidence="3 5" id="KW-1133">Transmembrane helix</keyword>
<dbReference type="PANTHER" id="PTHR38646:SF1">
    <property type="entry name" value="DUF202 DOMAIN-CONTAINING PROTEIN"/>
    <property type="match status" value="1"/>
</dbReference>
<sequence>MWPLPNHHQAPSLYRGHRRSSFRALDDSEVIELRARYRTFFGAYYRTSLMCLAYAASILKIFSQQFYSIGIVFIVLALLILVIAYTRSYRSDKDFSDAAAQGVRTDVIDPNGERIFGRPFRTSGNQVVLLGGLVIGTEIALLVLIMML</sequence>
<evidence type="ECO:0000256" key="1">
    <source>
        <dbReference type="ARBA" id="ARBA00004127"/>
    </source>
</evidence>
<proteinExistence type="predicted"/>
<keyword evidence="2 5" id="KW-0812">Transmembrane</keyword>
<comment type="subcellular location">
    <subcellularLocation>
        <location evidence="1">Endomembrane system</location>
        <topology evidence="1">Multi-pass membrane protein</topology>
    </subcellularLocation>
</comment>
<keyword evidence="4 5" id="KW-0472">Membrane</keyword>
<evidence type="ECO:0000313" key="7">
    <source>
        <dbReference type="EMBL" id="KAG7558319.1"/>
    </source>
</evidence>
<dbReference type="OrthoDB" id="2555434at2759"/>
<protein>
    <recommendedName>
        <fullName evidence="6">DUF202 domain-containing protein</fullName>
    </recommendedName>
</protein>